<dbReference type="FunFam" id="1.10.630.10:FF:000047">
    <property type="entry name" value="Cytochrome P450 monooxygenase"/>
    <property type="match status" value="1"/>
</dbReference>
<feature type="binding site" description="axial binding residue" evidence="8">
    <location>
        <position position="501"/>
    </location>
    <ligand>
        <name>heme</name>
        <dbReference type="ChEBI" id="CHEBI:30413"/>
    </ligand>
    <ligandPart>
        <name>Fe</name>
        <dbReference type="ChEBI" id="CHEBI:18248"/>
    </ligandPart>
</feature>
<feature type="region of interest" description="Disordered" evidence="10">
    <location>
        <begin position="1"/>
        <end position="24"/>
    </location>
</feature>
<evidence type="ECO:0000256" key="10">
    <source>
        <dbReference type="SAM" id="MobiDB-lite"/>
    </source>
</evidence>
<comment type="cofactor">
    <cofactor evidence="1 8">
        <name>heme</name>
        <dbReference type="ChEBI" id="CHEBI:30413"/>
    </cofactor>
</comment>
<comment type="caution">
    <text evidence="11">The sequence shown here is derived from an EMBL/GenBank/DDBJ whole genome shotgun (WGS) entry which is preliminary data.</text>
</comment>
<dbReference type="PANTHER" id="PTHR24305">
    <property type="entry name" value="CYTOCHROME P450"/>
    <property type="match status" value="1"/>
</dbReference>
<keyword evidence="7 9" id="KW-0503">Monooxygenase</keyword>
<comment type="similarity">
    <text evidence="2 9">Belongs to the cytochrome P450 family.</text>
</comment>
<evidence type="ECO:0000256" key="4">
    <source>
        <dbReference type="ARBA" id="ARBA00022723"/>
    </source>
</evidence>
<dbReference type="GO" id="GO:0009403">
    <property type="term" value="P:toxin biosynthetic process"/>
    <property type="evidence" value="ECO:0007669"/>
    <property type="project" value="UniProtKB-ARBA"/>
</dbReference>
<evidence type="ECO:0000256" key="6">
    <source>
        <dbReference type="ARBA" id="ARBA00023004"/>
    </source>
</evidence>
<evidence type="ECO:0000313" key="12">
    <source>
        <dbReference type="Proteomes" id="UP000756346"/>
    </source>
</evidence>
<keyword evidence="6 8" id="KW-0408">Iron</keyword>
<dbReference type="Proteomes" id="UP000756346">
    <property type="component" value="Unassembled WGS sequence"/>
</dbReference>
<dbReference type="PROSITE" id="PS00086">
    <property type="entry name" value="CYTOCHROME_P450"/>
    <property type="match status" value="1"/>
</dbReference>
<dbReference type="InterPro" id="IPR017972">
    <property type="entry name" value="Cyt_P450_CS"/>
</dbReference>
<keyword evidence="4 8" id="KW-0479">Metal-binding</keyword>
<dbReference type="PRINTS" id="PR00463">
    <property type="entry name" value="EP450I"/>
</dbReference>
<dbReference type="InterPro" id="IPR050121">
    <property type="entry name" value="Cytochrome_P450_monoxygenase"/>
</dbReference>
<dbReference type="PANTHER" id="PTHR24305:SF210">
    <property type="entry name" value="CYTOCHROME P450 MONOOXYGENASE ASQL-RELATED"/>
    <property type="match status" value="1"/>
</dbReference>
<protein>
    <submittedName>
        <fullName evidence="11">Cytochrome P450</fullName>
    </submittedName>
</protein>
<dbReference type="Pfam" id="PF00067">
    <property type="entry name" value="p450"/>
    <property type="match status" value="1"/>
</dbReference>
<organism evidence="11 12">
    <name type="scientific">Microdochium trichocladiopsis</name>
    <dbReference type="NCBI Taxonomy" id="1682393"/>
    <lineage>
        <taxon>Eukaryota</taxon>
        <taxon>Fungi</taxon>
        <taxon>Dikarya</taxon>
        <taxon>Ascomycota</taxon>
        <taxon>Pezizomycotina</taxon>
        <taxon>Sordariomycetes</taxon>
        <taxon>Xylariomycetidae</taxon>
        <taxon>Xylariales</taxon>
        <taxon>Microdochiaceae</taxon>
        <taxon>Microdochium</taxon>
    </lineage>
</organism>
<evidence type="ECO:0000256" key="9">
    <source>
        <dbReference type="RuleBase" id="RU000461"/>
    </source>
</evidence>
<dbReference type="GeneID" id="70191194"/>
<name>A0A9P8XRN7_9PEZI</name>
<dbReference type="GO" id="GO:0020037">
    <property type="term" value="F:heme binding"/>
    <property type="evidence" value="ECO:0007669"/>
    <property type="project" value="InterPro"/>
</dbReference>
<accession>A0A9P8XRN7</accession>
<dbReference type="PRINTS" id="PR00385">
    <property type="entry name" value="P450"/>
</dbReference>
<proteinExistence type="inferred from homology"/>
<dbReference type="AlphaFoldDB" id="A0A9P8XRN7"/>
<dbReference type="InterPro" id="IPR002401">
    <property type="entry name" value="Cyt_P450_E_grp-I"/>
</dbReference>
<evidence type="ECO:0000256" key="8">
    <source>
        <dbReference type="PIRSR" id="PIRSR602401-1"/>
    </source>
</evidence>
<keyword evidence="5 9" id="KW-0560">Oxidoreductase</keyword>
<dbReference type="Gene3D" id="1.10.630.10">
    <property type="entry name" value="Cytochrome P450"/>
    <property type="match status" value="1"/>
</dbReference>
<evidence type="ECO:0000256" key="5">
    <source>
        <dbReference type="ARBA" id="ARBA00023002"/>
    </source>
</evidence>
<dbReference type="RefSeq" id="XP_046004942.1">
    <property type="nucleotide sequence ID" value="XM_046161648.1"/>
</dbReference>
<evidence type="ECO:0000256" key="3">
    <source>
        <dbReference type="ARBA" id="ARBA00022617"/>
    </source>
</evidence>
<dbReference type="InterPro" id="IPR001128">
    <property type="entry name" value="Cyt_P450"/>
</dbReference>
<reference evidence="11" key="1">
    <citation type="journal article" date="2021" name="Nat. Commun.">
        <title>Genetic determinants of endophytism in the Arabidopsis root mycobiome.</title>
        <authorList>
            <person name="Mesny F."/>
            <person name="Miyauchi S."/>
            <person name="Thiergart T."/>
            <person name="Pickel B."/>
            <person name="Atanasova L."/>
            <person name="Karlsson M."/>
            <person name="Huettel B."/>
            <person name="Barry K.W."/>
            <person name="Haridas S."/>
            <person name="Chen C."/>
            <person name="Bauer D."/>
            <person name="Andreopoulos W."/>
            <person name="Pangilinan J."/>
            <person name="LaButti K."/>
            <person name="Riley R."/>
            <person name="Lipzen A."/>
            <person name="Clum A."/>
            <person name="Drula E."/>
            <person name="Henrissat B."/>
            <person name="Kohler A."/>
            <person name="Grigoriev I.V."/>
            <person name="Martin F.M."/>
            <person name="Hacquard S."/>
        </authorList>
    </citation>
    <scope>NUCLEOTIDE SEQUENCE</scope>
    <source>
        <strain evidence="11">MPI-CAGE-CH-0230</strain>
    </source>
</reference>
<sequence length="556" mass="63025">MVGAAQPQRPSRRGQSQTIQTAVPWPLEHLEPSRRAPELCTAGDGPSSAGTSLVVVVVVSSVSVLHDSLAYFVAQSIYRVFLHPLAKVPGPWHYAITDLFYARRHAGGNWDPHLKTLHDKYGPAVRYTANQVSFNSAEAWHTIYGHKTQARQTFSKDPFFYTQPDKTTPNIIDANNDDHRRMRRILAHAFSEKAPRGQEELVNGYVDLFIQRMGEKAAAAEPINIVLWYNFCTFDLIGALAFGKPFGMLERGVYHPWVAMIFESIRILSYGQLLNRYPFLKPLAALLTPKKLVDSFAENNRLSRETALQRLHSGDQDREDFMSYILRNNNSDDEKVRARGLSEDEIAENAIILITAGSETTATQLSGATYMLLMNRDKYDTLVAEIRGAFASAEEITMNSVNNLEYLIAVFSESFRMYPPIPIALTRIVPEGGETVGGHYLPAKTVVGVHQWSSYQCEQNFFEPQRFLPERWLASVNTTDPRFVNDKRDVLQPFSVGPRNCIGKNLAYAEMRLILTRLLYSFDLELLPESRDWASQRIYTLWEKGELMIKITPAKR</sequence>
<feature type="compositionally biased region" description="Low complexity" evidence="10">
    <location>
        <begin position="1"/>
        <end position="17"/>
    </location>
</feature>
<evidence type="ECO:0000256" key="1">
    <source>
        <dbReference type="ARBA" id="ARBA00001971"/>
    </source>
</evidence>
<dbReference type="EMBL" id="JAGTJQ010000014">
    <property type="protein sequence ID" value="KAH7012677.1"/>
    <property type="molecule type" value="Genomic_DNA"/>
</dbReference>
<keyword evidence="3 8" id="KW-0349">Heme</keyword>
<gene>
    <name evidence="11" type="ORF">B0I36DRAFT_399558</name>
</gene>
<dbReference type="GO" id="GO:0016705">
    <property type="term" value="F:oxidoreductase activity, acting on paired donors, with incorporation or reduction of molecular oxygen"/>
    <property type="evidence" value="ECO:0007669"/>
    <property type="project" value="InterPro"/>
</dbReference>
<dbReference type="GO" id="GO:0005506">
    <property type="term" value="F:iron ion binding"/>
    <property type="evidence" value="ECO:0007669"/>
    <property type="project" value="InterPro"/>
</dbReference>
<dbReference type="SUPFAM" id="SSF48264">
    <property type="entry name" value="Cytochrome P450"/>
    <property type="match status" value="1"/>
</dbReference>
<dbReference type="GO" id="GO:0004497">
    <property type="term" value="F:monooxygenase activity"/>
    <property type="evidence" value="ECO:0007669"/>
    <property type="project" value="UniProtKB-KW"/>
</dbReference>
<keyword evidence="12" id="KW-1185">Reference proteome</keyword>
<dbReference type="OrthoDB" id="1470350at2759"/>
<evidence type="ECO:0000256" key="7">
    <source>
        <dbReference type="ARBA" id="ARBA00023033"/>
    </source>
</evidence>
<dbReference type="InterPro" id="IPR036396">
    <property type="entry name" value="Cyt_P450_sf"/>
</dbReference>
<dbReference type="CDD" id="cd11058">
    <property type="entry name" value="CYP60B-like"/>
    <property type="match status" value="1"/>
</dbReference>
<evidence type="ECO:0000313" key="11">
    <source>
        <dbReference type="EMBL" id="KAH7012677.1"/>
    </source>
</evidence>
<evidence type="ECO:0000256" key="2">
    <source>
        <dbReference type="ARBA" id="ARBA00010617"/>
    </source>
</evidence>